<dbReference type="InterPro" id="IPR011047">
    <property type="entry name" value="Quinoprotein_ADH-like_sf"/>
</dbReference>
<evidence type="ECO:0000256" key="2">
    <source>
        <dbReference type="ARBA" id="ARBA00022490"/>
    </source>
</evidence>
<evidence type="ECO:0000256" key="4">
    <source>
        <dbReference type="ARBA" id="ARBA00022694"/>
    </source>
</evidence>
<gene>
    <name evidence="8" type="ORF">S7711_04224</name>
</gene>
<dbReference type="InterPro" id="IPR051973">
    <property type="entry name" value="tRNA_Anticodon_Mtase-Reg"/>
</dbReference>
<dbReference type="Pfam" id="PF00400">
    <property type="entry name" value="WD40"/>
    <property type="match status" value="2"/>
</dbReference>
<dbReference type="InterPro" id="IPR001680">
    <property type="entry name" value="WD40_rpt"/>
</dbReference>
<reference evidence="8 9" key="1">
    <citation type="journal article" date="2014" name="BMC Genomics">
        <title>Comparative genome sequencing reveals chemotype-specific gene clusters in the toxigenic black mold Stachybotrys.</title>
        <authorList>
            <person name="Semeiks J."/>
            <person name="Borek D."/>
            <person name="Otwinowski Z."/>
            <person name="Grishin N.V."/>
        </authorList>
    </citation>
    <scope>NUCLEOTIDE SEQUENCE [LARGE SCALE GENOMIC DNA]</scope>
    <source>
        <strain evidence="9">CBS 109288 / IBT 7711</strain>
    </source>
</reference>
<name>A0A084AIK5_STACB</name>
<dbReference type="OrthoDB" id="5594999at2759"/>
<evidence type="ECO:0000256" key="7">
    <source>
        <dbReference type="PROSITE-ProRule" id="PRU00221"/>
    </source>
</evidence>
<keyword evidence="9" id="KW-1185">Reference proteome</keyword>
<comment type="similarity">
    <text evidence="6">Belongs to the WD repeat WDR6 family.</text>
</comment>
<comment type="subcellular location">
    <subcellularLocation>
        <location evidence="1">Cytoplasm</location>
    </subcellularLocation>
</comment>
<protein>
    <submittedName>
        <fullName evidence="8">Uncharacterized protein</fullName>
    </submittedName>
</protein>
<dbReference type="PANTHER" id="PTHR14344:SF3">
    <property type="entry name" value="WD REPEAT-CONTAINING PROTEIN 6"/>
    <property type="match status" value="1"/>
</dbReference>
<dbReference type="SMART" id="SM00320">
    <property type="entry name" value="WD40"/>
    <property type="match status" value="8"/>
</dbReference>
<dbReference type="PROSITE" id="PS50082">
    <property type="entry name" value="WD_REPEATS_2"/>
    <property type="match status" value="2"/>
</dbReference>
<evidence type="ECO:0000256" key="6">
    <source>
        <dbReference type="ARBA" id="ARBA00038255"/>
    </source>
</evidence>
<evidence type="ECO:0000256" key="5">
    <source>
        <dbReference type="ARBA" id="ARBA00022737"/>
    </source>
</evidence>
<dbReference type="Gene3D" id="2.130.10.10">
    <property type="entry name" value="YVTN repeat-like/Quinoprotein amine dehydrogenase"/>
    <property type="match status" value="4"/>
</dbReference>
<accession>A0A084AIK5</accession>
<dbReference type="InterPro" id="IPR019775">
    <property type="entry name" value="WD40_repeat_CS"/>
</dbReference>
<evidence type="ECO:0000313" key="9">
    <source>
        <dbReference type="Proteomes" id="UP000028045"/>
    </source>
</evidence>
<feature type="repeat" description="WD" evidence="7">
    <location>
        <begin position="807"/>
        <end position="833"/>
    </location>
</feature>
<keyword evidence="4" id="KW-0819">tRNA processing</keyword>
<keyword evidence="3 7" id="KW-0853">WD repeat</keyword>
<dbReference type="PANTHER" id="PTHR14344">
    <property type="entry name" value="WD REPEAT PROTEIN"/>
    <property type="match status" value="1"/>
</dbReference>
<dbReference type="InterPro" id="IPR036322">
    <property type="entry name" value="WD40_repeat_dom_sf"/>
</dbReference>
<sequence>MVNVRTSFPKLSAPTCPHIHAKTRSDHLSQPRSGIIQCRLEREFSRLPVTALAIFQDSSEALHVLAALDTDLHVYHAASGHLVCQFRVFDGQPIHGIHLQQYGPNGSRALVWGATRIAYFATEGLRQGAAPALLHADAPDWVYDGKLSPHDDSRAVLATAHNEAVLVLCNGPSGAVELGSPVSPSRPILSSAHLTWLSDDSALVAGGSFFGEILVWKYHVSKESSEAHEMLYVLRGHEGSVFGMHIPDPLFLPDGSPAQLLVSCSDDRTIRVWDITTRDTLGAAARLQLRLNDARETGFTAPSDRETKLEEDRVEPVAVVMGHLSRIWGVKMITPQPGRFHDTITLYSFGEDATVLKWQLLLDITRNEATATRQRLTGALSYQATFSMHDGKNIWSHDVATRPDVTLVATGGADGKVAMVEDHELPPNLGATTPKDKQFPSGEVVILDTTDLVSALPSYQSGRKKTEIISRYDFLEDDQILVSTSSGRIVLGKFKEFIEWRVVTADDSIEADLHNCYVVRATCHGTALIGTTTGNIYFYGPSRGLVRVESLPGRIVEIYCLHKPSSSGSAPPIEVLINLYGTSIGHYLTLDPATGTLSTHEEVRGLDERFVTLSAGKVGDYLVIGSRHGWISLTKRIDGLYRSVFVMEPRNKDGITSIRAVPSKEAGSTSSPYFLITGRDGRYRIYQIDERHETIQLRLCHEASPPFGPFIEGAWFTGDDQTQLVLYGFRSKRFVVWNETTRQEIANIDCGGAHRTFVLHHKPGASHSMRLAFTRASKLGLYRQDGAIHSSVQSGVHGREIRTMSVNGRYVATGAEDTTVRLWEYQAAQGANQARFHCRASLKAHNSGLQTVRWLGEDLLFSSGATEEFFVWRIHQLQGSCFELGVVCEGVLTDKSKDQDLRIMDFDVYRTKRDGTIIITMAFSNTTLKTYKYSADGHFHLIAMGLYTGACLTQVRHLDCGDNAHSAILTAATDGHLALWDLENRDANAAEFVLKQVIKMHQSCIKSLDMAPSPNGYRVITGGDDNALGQAVIIKTSEEAQRPAYRIASRAILSGAHAAAINGIVLARYDNGEALCLSISNDQKVKAWRVSDDEPGRIHNLADAYSGVADAGCIELIDDGRRAVVAGVGLEVWNVHIGI</sequence>
<dbReference type="GO" id="GO:0030488">
    <property type="term" value="P:tRNA methylation"/>
    <property type="evidence" value="ECO:0007669"/>
    <property type="project" value="TreeGrafter"/>
</dbReference>
<keyword evidence="5" id="KW-0677">Repeat</keyword>
<dbReference type="AlphaFoldDB" id="A0A084AIK5"/>
<dbReference type="GO" id="GO:0005737">
    <property type="term" value="C:cytoplasm"/>
    <property type="evidence" value="ECO:0007669"/>
    <property type="project" value="UniProtKB-SubCell"/>
</dbReference>
<evidence type="ECO:0000256" key="3">
    <source>
        <dbReference type="ARBA" id="ARBA00022574"/>
    </source>
</evidence>
<keyword evidence="2" id="KW-0963">Cytoplasm</keyword>
<dbReference type="PROSITE" id="PS00678">
    <property type="entry name" value="WD_REPEATS_1"/>
    <property type="match status" value="1"/>
</dbReference>
<dbReference type="InterPro" id="IPR015943">
    <property type="entry name" value="WD40/YVTN_repeat-like_dom_sf"/>
</dbReference>
<dbReference type="SUPFAM" id="SSF50978">
    <property type="entry name" value="WD40 repeat-like"/>
    <property type="match status" value="2"/>
</dbReference>
<dbReference type="Proteomes" id="UP000028045">
    <property type="component" value="Unassembled WGS sequence"/>
</dbReference>
<evidence type="ECO:0000313" key="8">
    <source>
        <dbReference type="EMBL" id="KEY65134.1"/>
    </source>
</evidence>
<dbReference type="HOGENOM" id="CLU_002615_1_1_1"/>
<organism evidence="8 9">
    <name type="scientific">Stachybotrys chartarum (strain CBS 109288 / IBT 7711)</name>
    <name type="common">Toxic black mold</name>
    <name type="synonym">Stilbospora chartarum</name>
    <dbReference type="NCBI Taxonomy" id="1280523"/>
    <lineage>
        <taxon>Eukaryota</taxon>
        <taxon>Fungi</taxon>
        <taxon>Dikarya</taxon>
        <taxon>Ascomycota</taxon>
        <taxon>Pezizomycotina</taxon>
        <taxon>Sordariomycetes</taxon>
        <taxon>Hypocreomycetidae</taxon>
        <taxon>Hypocreales</taxon>
        <taxon>Stachybotryaceae</taxon>
        <taxon>Stachybotrys</taxon>
    </lineage>
</organism>
<dbReference type="SUPFAM" id="SSF50998">
    <property type="entry name" value="Quinoprotein alcohol dehydrogenase-like"/>
    <property type="match status" value="1"/>
</dbReference>
<evidence type="ECO:0000256" key="1">
    <source>
        <dbReference type="ARBA" id="ARBA00004496"/>
    </source>
</evidence>
<feature type="repeat" description="WD" evidence="7">
    <location>
        <begin position="259"/>
        <end position="283"/>
    </location>
</feature>
<dbReference type="EMBL" id="KL648713">
    <property type="protein sequence ID" value="KEY65134.1"/>
    <property type="molecule type" value="Genomic_DNA"/>
</dbReference>
<proteinExistence type="inferred from homology"/>